<protein>
    <submittedName>
        <fullName evidence="2">DUF2061 domain-containing protein</fullName>
    </submittedName>
</protein>
<dbReference type="AlphaFoldDB" id="A0AA95KJL0"/>
<reference evidence="2" key="2">
    <citation type="submission" date="2023-04" db="EMBL/GenBank/DDBJ databases">
        <authorList>
            <person name="Beletskiy A.V."/>
            <person name="Mardanov A.V."/>
            <person name="Ravin N.V."/>
        </authorList>
    </citation>
    <scope>NUCLEOTIDE SEQUENCE</scope>
    <source>
        <strain evidence="2">GKL-01</strain>
    </source>
</reference>
<reference evidence="2" key="1">
    <citation type="journal article" date="2023" name="Int. J. Mol. Sci.">
        <title>Metagenomics Revealed a New Genus 'Candidatus Thiocaldithrix dubininis' gen. nov., sp. nov. and a New Species 'Candidatus Thiothrix putei' sp. nov. in the Family Thiotrichaceae, Some Members of Which Have Traits of Both Na+- and H+-Motive Energetics.</title>
        <authorList>
            <person name="Ravin N.V."/>
            <person name="Muntyan M.S."/>
            <person name="Smolyakov D.D."/>
            <person name="Rudenko T.S."/>
            <person name="Beletsky A.V."/>
            <person name="Mardanov A.V."/>
            <person name="Grabovich M.Y."/>
        </authorList>
    </citation>
    <scope>NUCLEOTIDE SEQUENCE</scope>
    <source>
        <strain evidence="2">GKL-01</strain>
    </source>
</reference>
<dbReference type="KEGG" id="tdu:QJT80_06205"/>
<dbReference type="EMBL" id="CP124755">
    <property type="protein sequence ID" value="WGZ92070.1"/>
    <property type="molecule type" value="Genomic_DNA"/>
</dbReference>
<evidence type="ECO:0000313" key="2">
    <source>
        <dbReference type="EMBL" id="WGZ92070.1"/>
    </source>
</evidence>
<name>A0AA95KJL0_9GAMM</name>
<accession>A0AA95KJL0</accession>
<organism evidence="2">
    <name type="scientific">Candidatus Thiocaldithrix dubininis</name>
    <dbReference type="NCBI Taxonomy" id="3080823"/>
    <lineage>
        <taxon>Bacteria</taxon>
        <taxon>Pseudomonadati</taxon>
        <taxon>Pseudomonadota</taxon>
        <taxon>Gammaproteobacteria</taxon>
        <taxon>Thiotrichales</taxon>
        <taxon>Thiotrichaceae</taxon>
        <taxon>Candidatus Thiocaldithrix</taxon>
    </lineage>
</organism>
<dbReference type="InterPro" id="IPR018638">
    <property type="entry name" value="DUF2061_membrane"/>
</dbReference>
<evidence type="ECO:0000259" key="1">
    <source>
        <dbReference type="Pfam" id="PF09834"/>
    </source>
</evidence>
<gene>
    <name evidence="2" type="ORF">QJT80_06205</name>
</gene>
<proteinExistence type="predicted"/>
<dbReference type="Proteomes" id="UP001300672">
    <property type="component" value="Chromosome"/>
</dbReference>
<feature type="domain" description="DUF2061" evidence="1">
    <location>
        <begin position="28"/>
        <end position="79"/>
    </location>
</feature>
<dbReference type="Pfam" id="PF09834">
    <property type="entry name" value="DUF2061"/>
    <property type="match status" value="1"/>
</dbReference>
<sequence length="103" mass="11489">MLVDRYLDSDKKAEQAMHAAQDKPIRSLAKAVSWRVTGTIDTIILSWLFTGNIGTALSIGFTEVATKMVLYYVHERVWNRISLGRATPNPQPQAAPVFQTNTV</sequence>